<dbReference type="GO" id="GO:0005788">
    <property type="term" value="C:endoplasmic reticulum lumen"/>
    <property type="evidence" value="ECO:0007669"/>
    <property type="project" value="UniProtKB-UniRule"/>
</dbReference>
<keyword evidence="6" id="KW-1015">Disulfide bond</keyword>
<dbReference type="Proteomes" id="UP000275078">
    <property type="component" value="Unassembled WGS sequence"/>
</dbReference>
<evidence type="ECO:0000313" key="10">
    <source>
        <dbReference type="Proteomes" id="UP000275078"/>
    </source>
</evidence>
<protein>
    <recommendedName>
        <fullName evidence="7">Endoplasmic reticulum lectin</fullName>
    </recommendedName>
    <alternativeName>
        <fullName evidence="7">Protein OS-9 homolog</fullName>
    </alternativeName>
</protein>
<evidence type="ECO:0000256" key="3">
    <source>
        <dbReference type="ARBA" id="ARBA00022729"/>
    </source>
</evidence>
<keyword evidence="4 7" id="KW-0430">Lectin</keyword>
<sequence length="199" mass="22302">MDKKCLYYTADWWSYSLCYPRELRQFHAKAVKNGGIPKEDPEGLTYVLGRGGKGKAGEAGEVTVKTNGETKFLVEKWGGGTICDLTGRPRTVEVHWFCGNNGGEGGGERIGGVREIATCVYAVTVFSEGLCRERAFLPAERGRGERVVCREVMGEGREELYREFRKRLEKAKLGEEEVYKMVGQGTEVDYEEVLVKDEL</sequence>
<dbReference type="STRING" id="1160509.A0A3N4HS60"/>
<dbReference type="InterPro" id="IPR012913">
    <property type="entry name" value="OS9-like_dom"/>
</dbReference>
<comment type="subcellular location">
    <subcellularLocation>
        <location evidence="1 7">Endoplasmic reticulum membrane</location>
        <topology evidence="1 7">Peripheral membrane protein</topology>
        <orientation evidence="1 7">Lumenal side</orientation>
    </subcellularLocation>
</comment>
<keyword evidence="7" id="KW-0472">Membrane</keyword>
<dbReference type="PANTHER" id="PTHR15414:SF0">
    <property type="entry name" value="ENDOPLASMIC RETICULUM LECTIN 1"/>
    <property type="match status" value="1"/>
</dbReference>
<dbReference type="PROSITE" id="PS51914">
    <property type="entry name" value="MRH"/>
    <property type="match status" value="1"/>
</dbReference>
<evidence type="ECO:0000256" key="7">
    <source>
        <dbReference type="RuleBase" id="RU369099"/>
    </source>
</evidence>
<dbReference type="PANTHER" id="PTHR15414">
    <property type="entry name" value="OS-9-RELATED"/>
    <property type="match status" value="1"/>
</dbReference>
<dbReference type="AlphaFoldDB" id="A0A3N4HS60"/>
<dbReference type="GO" id="GO:0030970">
    <property type="term" value="P:retrograde protein transport, ER to cytosol"/>
    <property type="evidence" value="ECO:0007669"/>
    <property type="project" value="TreeGrafter"/>
</dbReference>
<proteinExistence type="inferred from homology"/>
<dbReference type="InterPro" id="IPR045149">
    <property type="entry name" value="OS-9-like"/>
</dbReference>
<evidence type="ECO:0000256" key="1">
    <source>
        <dbReference type="ARBA" id="ARBA00004367"/>
    </source>
</evidence>
<dbReference type="OrthoDB" id="448954at2759"/>
<comment type="similarity">
    <text evidence="2 7">Belongs to the OS-9 family.</text>
</comment>
<dbReference type="GO" id="GO:0005789">
    <property type="term" value="C:endoplasmic reticulum membrane"/>
    <property type="evidence" value="ECO:0007669"/>
    <property type="project" value="UniProtKB-SubCell"/>
</dbReference>
<dbReference type="InterPro" id="IPR009011">
    <property type="entry name" value="Man6P_isomerase_rcpt-bd_dom_sf"/>
</dbReference>
<evidence type="ECO:0000259" key="8">
    <source>
        <dbReference type="PROSITE" id="PS51914"/>
    </source>
</evidence>
<gene>
    <name evidence="9" type="ORF">BJ508DRAFT_330934</name>
</gene>
<dbReference type="GO" id="GO:0030968">
    <property type="term" value="P:endoplasmic reticulum unfolded protein response"/>
    <property type="evidence" value="ECO:0007669"/>
    <property type="project" value="UniProtKB-UniRule"/>
</dbReference>
<reference evidence="9 10" key="1">
    <citation type="journal article" date="2018" name="Nat. Ecol. Evol.">
        <title>Pezizomycetes genomes reveal the molecular basis of ectomycorrhizal truffle lifestyle.</title>
        <authorList>
            <person name="Murat C."/>
            <person name="Payen T."/>
            <person name="Noel B."/>
            <person name="Kuo A."/>
            <person name="Morin E."/>
            <person name="Chen J."/>
            <person name="Kohler A."/>
            <person name="Krizsan K."/>
            <person name="Balestrini R."/>
            <person name="Da Silva C."/>
            <person name="Montanini B."/>
            <person name="Hainaut M."/>
            <person name="Levati E."/>
            <person name="Barry K.W."/>
            <person name="Belfiori B."/>
            <person name="Cichocki N."/>
            <person name="Clum A."/>
            <person name="Dockter R.B."/>
            <person name="Fauchery L."/>
            <person name="Guy J."/>
            <person name="Iotti M."/>
            <person name="Le Tacon F."/>
            <person name="Lindquist E.A."/>
            <person name="Lipzen A."/>
            <person name="Malagnac F."/>
            <person name="Mello A."/>
            <person name="Molinier V."/>
            <person name="Miyauchi S."/>
            <person name="Poulain J."/>
            <person name="Riccioni C."/>
            <person name="Rubini A."/>
            <person name="Sitrit Y."/>
            <person name="Splivallo R."/>
            <person name="Traeger S."/>
            <person name="Wang M."/>
            <person name="Zifcakova L."/>
            <person name="Wipf D."/>
            <person name="Zambonelli A."/>
            <person name="Paolocci F."/>
            <person name="Nowrousian M."/>
            <person name="Ottonello S."/>
            <person name="Baldrian P."/>
            <person name="Spatafora J.W."/>
            <person name="Henrissat B."/>
            <person name="Nagy L.G."/>
            <person name="Aury J.M."/>
            <person name="Wincker P."/>
            <person name="Grigoriev I.V."/>
            <person name="Bonfante P."/>
            <person name="Martin F.M."/>
        </authorList>
    </citation>
    <scope>NUCLEOTIDE SEQUENCE [LARGE SCALE GENOMIC DNA]</scope>
    <source>
        <strain evidence="9 10">RN42</strain>
    </source>
</reference>
<name>A0A3N4HS60_ASCIM</name>
<keyword evidence="10" id="KW-1185">Reference proteome</keyword>
<dbReference type="InterPro" id="IPR044865">
    <property type="entry name" value="MRH_dom"/>
</dbReference>
<evidence type="ECO:0000256" key="5">
    <source>
        <dbReference type="ARBA" id="ARBA00022824"/>
    </source>
</evidence>
<dbReference type="Gene3D" id="2.70.130.10">
    <property type="entry name" value="Mannose-6-phosphate receptor binding domain"/>
    <property type="match status" value="1"/>
</dbReference>
<organism evidence="9 10">
    <name type="scientific">Ascobolus immersus RN42</name>
    <dbReference type="NCBI Taxonomy" id="1160509"/>
    <lineage>
        <taxon>Eukaryota</taxon>
        <taxon>Fungi</taxon>
        <taxon>Dikarya</taxon>
        <taxon>Ascomycota</taxon>
        <taxon>Pezizomycotina</taxon>
        <taxon>Pezizomycetes</taxon>
        <taxon>Pezizales</taxon>
        <taxon>Ascobolaceae</taxon>
        <taxon>Ascobolus</taxon>
    </lineage>
</organism>
<keyword evidence="3" id="KW-0732">Signal</keyword>
<evidence type="ECO:0000256" key="2">
    <source>
        <dbReference type="ARBA" id="ARBA00009918"/>
    </source>
</evidence>
<dbReference type="EMBL" id="ML119740">
    <property type="protein sequence ID" value="RPA76685.1"/>
    <property type="molecule type" value="Genomic_DNA"/>
</dbReference>
<evidence type="ECO:0000256" key="4">
    <source>
        <dbReference type="ARBA" id="ARBA00022734"/>
    </source>
</evidence>
<dbReference type="Pfam" id="PF07915">
    <property type="entry name" value="PRKCSH"/>
    <property type="match status" value="1"/>
</dbReference>
<keyword evidence="5 7" id="KW-0256">Endoplasmic reticulum</keyword>
<accession>A0A3N4HS60</accession>
<evidence type="ECO:0000313" key="9">
    <source>
        <dbReference type="EMBL" id="RPA76685.1"/>
    </source>
</evidence>
<comment type="function">
    <text evidence="7">Lectin involved in the quality control of the secretory pathway. As a member of the endoplasmic reticulum-associated degradation lumenal (ERAD-L) surveillance system, targets misfolded endoplasmic reticulum lumenal glycoproteins for degradation.</text>
</comment>
<dbReference type="GO" id="GO:0030246">
    <property type="term" value="F:carbohydrate binding"/>
    <property type="evidence" value="ECO:0007669"/>
    <property type="project" value="UniProtKB-UniRule"/>
</dbReference>
<evidence type="ECO:0000256" key="6">
    <source>
        <dbReference type="ARBA" id="ARBA00023157"/>
    </source>
</evidence>
<feature type="domain" description="MRH" evidence="8">
    <location>
        <begin position="3"/>
        <end position="133"/>
    </location>
</feature>